<name>A0ABT1MNI0_9RHOB</name>
<accession>A0ABT1MNI0</accession>
<comment type="caution">
    <text evidence="3">The sequence shown here is derived from an EMBL/GenBank/DDBJ whole genome shotgun (WGS) entry which is preliminary data.</text>
</comment>
<evidence type="ECO:0000313" key="4">
    <source>
        <dbReference type="Proteomes" id="UP001203945"/>
    </source>
</evidence>
<geneLocation type="plasmid" evidence="3">
    <name>unnamed1</name>
</geneLocation>
<organism evidence="3 4">
    <name type="scientific">Paracoccus albicereus</name>
    <dbReference type="NCBI Taxonomy" id="2922394"/>
    <lineage>
        <taxon>Bacteria</taxon>
        <taxon>Pseudomonadati</taxon>
        <taxon>Pseudomonadota</taxon>
        <taxon>Alphaproteobacteria</taxon>
        <taxon>Rhodobacterales</taxon>
        <taxon>Paracoccaceae</taxon>
        <taxon>Paracoccus</taxon>
    </lineage>
</organism>
<dbReference type="Proteomes" id="UP001203945">
    <property type="component" value="Unassembled WGS sequence"/>
</dbReference>
<protein>
    <submittedName>
        <fullName evidence="3">Uncharacterized protein</fullName>
    </submittedName>
</protein>
<reference evidence="3 4" key="1">
    <citation type="submission" date="2022-03" db="EMBL/GenBank/DDBJ databases">
        <authorList>
            <person name="He Y."/>
        </authorList>
    </citation>
    <scope>NUCLEOTIDE SEQUENCE [LARGE SCALE GENOMIC DNA]</scope>
    <source>
        <strain evidence="3 4">TK19116</strain>
        <plasmid evidence="3">unnamed1</plasmid>
    </source>
</reference>
<keyword evidence="2" id="KW-1133">Transmembrane helix</keyword>
<proteinExistence type="predicted"/>
<dbReference type="EMBL" id="JAKZEU010000001">
    <property type="protein sequence ID" value="MCQ0969003.1"/>
    <property type="molecule type" value="Genomic_DNA"/>
</dbReference>
<feature type="transmembrane region" description="Helical" evidence="2">
    <location>
        <begin position="49"/>
        <end position="71"/>
    </location>
</feature>
<keyword evidence="4" id="KW-1185">Reference proteome</keyword>
<evidence type="ECO:0000313" key="3">
    <source>
        <dbReference type="EMBL" id="MCQ0969003.1"/>
    </source>
</evidence>
<keyword evidence="2" id="KW-0812">Transmembrane</keyword>
<feature type="region of interest" description="Disordered" evidence="1">
    <location>
        <begin position="92"/>
        <end position="135"/>
    </location>
</feature>
<gene>
    <name evidence="3" type="ORF">MLD63_00955</name>
</gene>
<feature type="transmembrane region" description="Helical" evidence="2">
    <location>
        <begin position="16"/>
        <end position="37"/>
    </location>
</feature>
<evidence type="ECO:0000256" key="1">
    <source>
        <dbReference type="SAM" id="MobiDB-lite"/>
    </source>
</evidence>
<keyword evidence="3" id="KW-0614">Plasmid</keyword>
<feature type="compositionally biased region" description="Low complexity" evidence="1">
    <location>
        <begin position="110"/>
        <end position="132"/>
    </location>
</feature>
<evidence type="ECO:0000256" key="2">
    <source>
        <dbReference type="SAM" id="Phobius"/>
    </source>
</evidence>
<keyword evidence="2" id="KW-0472">Membrane</keyword>
<sequence>MGAGDRIRALMESGRATTLGLAATAVWLLLVLLFWWLGSSPDAAQGGLARLASVVAVVLPLVLIWTAVGLVQAIATLRAEADDLYERLSQMRGAGREPTSRPAPPPPAAEAPRSVPVAARPAPAAPVRAPATDSRQTALRFETPESEAVATADLIRALDFPDGPDDAEGIAALRQALRDHDAARVLRSAQDVVTLLAAGDIYMDDVTPGPADVALWRRFGDGVRGAGVGGMATVNDDAMMDGVAAMLKGDEIFRDVAHHFLRHFDLALVRWLPRLSDDEIEALARTRSALAFVVIGRVTGIFG</sequence>
<dbReference type="RefSeq" id="WP_255327966.1">
    <property type="nucleotide sequence ID" value="NZ_JAKZEU010000001.1"/>
</dbReference>